<dbReference type="Pfam" id="PF00686">
    <property type="entry name" value="CBM_20"/>
    <property type="match status" value="1"/>
</dbReference>
<dbReference type="Gene3D" id="3.40.50.1820">
    <property type="entry name" value="alpha/beta hydrolase"/>
    <property type="match status" value="1"/>
</dbReference>
<dbReference type="EMBL" id="JBHTIB010000022">
    <property type="protein sequence ID" value="MFD0837248.1"/>
    <property type="molecule type" value="Genomic_DNA"/>
</dbReference>
<proteinExistence type="predicted"/>
<organism evidence="3 4">
    <name type="scientific">Mariniflexile aquimaris</name>
    <dbReference type="NCBI Taxonomy" id="881009"/>
    <lineage>
        <taxon>Bacteria</taxon>
        <taxon>Pseudomonadati</taxon>
        <taxon>Bacteroidota</taxon>
        <taxon>Flavobacteriia</taxon>
        <taxon>Flavobacteriales</taxon>
        <taxon>Flavobacteriaceae</taxon>
        <taxon>Mariniflexile</taxon>
    </lineage>
</organism>
<dbReference type="PANTHER" id="PTHR48098">
    <property type="entry name" value="ENTEROCHELIN ESTERASE-RELATED"/>
    <property type="match status" value="1"/>
</dbReference>
<gene>
    <name evidence="3" type="ORF">ACFQ0I_15825</name>
</gene>
<sequence length="516" mass="60710">MRNILTQILILISTISFGQELTSIKISVPNKTDEVYIVGNQESLGNWEPNKIKLKKISEYEREISLDLSFPAEYKFTRGNWESEAIIDNLSGQPNFILNEKPKELQYYKIQGWSDQIDNFSTFSDFSILNINSNILNQKRKIYVSLPENYNENIKYPVVYVTDANILNIYEIVVQTIRQQSNFSNFPQCIVVGIFINIRERNNELDIQFGENGKNFKDYIFKEIIPFINSNYSTSEFRAIYGHSNGAEYNHYLMFDKENPFDAFINISENLIDLENGQLENITRKYNTFLDDTKKPIKYFIASAKYDDPNRYPSGIEIEKIISNNRNEYVDFKHKIYKSWHVDLIGYSVLDAFQFIFSDYQDYEPFESQLIQSDFNYSQIKKEFITKNERYIQPYIENENSTAVIGEIALNNKNPKVLAQYLENEDTENEIFNNYQRAYLFYEINDLNTALSYLEKIVNENDQNSLEQILNSNGELFIEVYEKLNKLDSAIKNLDILQKKNPDVKNEIKKIKNKIK</sequence>
<name>A0ABW3BXA0_9FLAO</name>
<dbReference type="InterPro" id="IPR050583">
    <property type="entry name" value="Mycobacterial_A85_antigen"/>
</dbReference>
<dbReference type="InterPro" id="IPR000801">
    <property type="entry name" value="Esterase-like"/>
</dbReference>
<dbReference type="InterPro" id="IPR013783">
    <property type="entry name" value="Ig-like_fold"/>
</dbReference>
<dbReference type="Proteomes" id="UP001597011">
    <property type="component" value="Unassembled WGS sequence"/>
</dbReference>
<dbReference type="SMART" id="SM01065">
    <property type="entry name" value="CBM_2"/>
    <property type="match status" value="1"/>
</dbReference>
<dbReference type="InterPro" id="IPR013784">
    <property type="entry name" value="Carb-bd-like_fold"/>
</dbReference>
<dbReference type="SUPFAM" id="SSF53474">
    <property type="entry name" value="alpha/beta-Hydrolases"/>
    <property type="match status" value="1"/>
</dbReference>
<dbReference type="PANTHER" id="PTHR48098:SF6">
    <property type="entry name" value="FERRI-BACILLIBACTIN ESTERASE BESA"/>
    <property type="match status" value="1"/>
</dbReference>
<accession>A0ABW3BXA0</accession>
<dbReference type="Pfam" id="PF00756">
    <property type="entry name" value="Esterase"/>
    <property type="match status" value="1"/>
</dbReference>
<evidence type="ECO:0000313" key="4">
    <source>
        <dbReference type="Proteomes" id="UP001597011"/>
    </source>
</evidence>
<feature type="coiled-coil region" evidence="1">
    <location>
        <begin position="487"/>
        <end position="514"/>
    </location>
</feature>
<comment type="caution">
    <text evidence="3">The sequence shown here is derived from an EMBL/GenBank/DDBJ whole genome shotgun (WGS) entry which is preliminary data.</text>
</comment>
<evidence type="ECO:0000256" key="1">
    <source>
        <dbReference type="SAM" id="Coils"/>
    </source>
</evidence>
<evidence type="ECO:0000259" key="2">
    <source>
        <dbReference type="SMART" id="SM01065"/>
    </source>
</evidence>
<keyword evidence="4" id="KW-1185">Reference proteome</keyword>
<keyword evidence="1" id="KW-0175">Coiled coil</keyword>
<evidence type="ECO:0000313" key="3">
    <source>
        <dbReference type="EMBL" id="MFD0837248.1"/>
    </source>
</evidence>
<protein>
    <submittedName>
        <fullName evidence="3">Alpha/beta hydrolase-fold protein</fullName>
    </submittedName>
</protein>
<keyword evidence="3" id="KW-0378">Hydrolase</keyword>
<dbReference type="InterPro" id="IPR002044">
    <property type="entry name" value="CBM20"/>
</dbReference>
<dbReference type="GO" id="GO:0016787">
    <property type="term" value="F:hydrolase activity"/>
    <property type="evidence" value="ECO:0007669"/>
    <property type="project" value="UniProtKB-KW"/>
</dbReference>
<dbReference type="RefSeq" id="WP_379943933.1">
    <property type="nucleotide sequence ID" value="NZ_JBHTIB010000022.1"/>
</dbReference>
<dbReference type="SUPFAM" id="SSF48452">
    <property type="entry name" value="TPR-like"/>
    <property type="match status" value="1"/>
</dbReference>
<dbReference type="SUPFAM" id="SSF49452">
    <property type="entry name" value="Starch-binding domain-like"/>
    <property type="match status" value="1"/>
</dbReference>
<dbReference type="InterPro" id="IPR011990">
    <property type="entry name" value="TPR-like_helical_dom_sf"/>
</dbReference>
<dbReference type="InterPro" id="IPR029058">
    <property type="entry name" value="AB_hydrolase_fold"/>
</dbReference>
<dbReference type="Gene3D" id="2.60.40.10">
    <property type="entry name" value="Immunoglobulins"/>
    <property type="match status" value="1"/>
</dbReference>
<reference evidence="4" key="1">
    <citation type="journal article" date="2019" name="Int. J. Syst. Evol. Microbiol.">
        <title>The Global Catalogue of Microorganisms (GCM) 10K type strain sequencing project: providing services to taxonomists for standard genome sequencing and annotation.</title>
        <authorList>
            <consortium name="The Broad Institute Genomics Platform"/>
            <consortium name="The Broad Institute Genome Sequencing Center for Infectious Disease"/>
            <person name="Wu L."/>
            <person name="Ma J."/>
        </authorList>
    </citation>
    <scope>NUCLEOTIDE SEQUENCE [LARGE SCALE GENOMIC DNA]</scope>
    <source>
        <strain evidence="4">CCUG 60529</strain>
    </source>
</reference>
<feature type="domain" description="CBM20" evidence="2">
    <location>
        <begin position="21"/>
        <end position="108"/>
    </location>
</feature>